<dbReference type="InterPro" id="IPR012347">
    <property type="entry name" value="Ferritin-like"/>
</dbReference>
<evidence type="ECO:0000313" key="4">
    <source>
        <dbReference type="Proteomes" id="UP000199229"/>
    </source>
</evidence>
<dbReference type="PANTHER" id="PTHR38593">
    <property type="entry name" value="BLR2558 PROTEIN"/>
    <property type="match status" value="1"/>
</dbReference>
<dbReference type="Gene3D" id="1.20.1260.10">
    <property type="match status" value="1"/>
</dbReference>
<keyword evidence="1" id="KW-0732">Signal</keyword>
<reference evidence="4" key="1">
    <citation type="submission" date="2016-10" db="EMBL/GenBank/DDBJ databases">
        <authorList>
            <person name="Varghese N."/>
            <person name="Submissions S."/>
        </authorList>
    </citation>
    <scope>NUCLEOTIDE SEQUENCE [LARGE SCALE GENOMIC DNA]</scope>
    <source>
        <strain evidence="4">Gh-105</strain>
    </source>
</reference>
<protein>
    <recommendedName>
        <fullName evidence="2">DUF4142 domain-containing protein</fullName>
    </recommendedName>
</protein>
<evidence type="ECO:0000313" key="3">
    <source>
        <dbReference type="EMBL" id="SFH05120.1"/>
    </source>
</evidence>
<organism evidence="3 4">
    <name type="scientific">Methylobacterium gossipiicola</name>
    <dbReference type="NCBI Taxonomy" id="582675"/>
    <lineage>
        <taxon>Bacteria</taxon>
        <taxon>Pseudomonadati</taxon>
        <taxon>Pseudomonadota</taxon>
        <taxon>Alphaproteobacteria</taxon>
        <taxon>Hyphomicrobiales</taxon>
        <taxon>Methylobacteriaceae</taxon>
        <taxon>Methylobacterium</taxon>
    </lineage>
</organism>
<gene>
    <name evidence="3" type="ORF">SAMN05192565_12760</name>
</gene>
<feature type="domain" description="DUF4142" evidence="2">
    <location>
        <begin position="162"/>
        <end position="230"/>
    </location>
</feature>
<feature type="domain" description="DUF4142" evidence="2">
    <location>
        <begin position="45"/>
        <end position="93"/>
    </location>
</feature>
<sequence>MINAKLLAAVGLTVAVLSTPALAQEPLAVRVAPQYDGNSPAARDTSAFRSAALKSDAVSIESSRIALERSRNPNVRNYAQHVIAEREATTKALLPEGTSLTAGGTVVSDSQPFETRLDNPVGVILAPVTISAGIAQKVVGGVLGGVGLVDNSPGEPGRRVAIGPEGQARIDALKNARSAREFDRTYALQQARSDARTLGLYEAYARNGDSAQGREFANQALPYIANQHGHSAVLADRLGG</sequence>
<dbReference type="AlphaFoldDB" id="A0A1I2WUU9"/>
<dbReference type="InterPro" id="IPR025419">
    <property type="entry name" value="DUF4142"/>
</dbReference>
<proteinExistence type="predicted"/>
<feature type="signal peptide" evidence="1">
    <location>
        <begin position="1"/>
        <end position="23"/>
    </location>
</feature>
<evidence type="ECO:0000259" key="2">
    <source>
        <dbReference type="Pfam" id="PF13628"/>
    </source>
</evidence>
<dbReference type="EMBL" id="FOPM01000027">
    <property type="protein sequence ID" value="SFH05120.1"/>
    <property type="molecule type" value="Genomic_DNA"/>
</dbReference>
<name>A0A1I2WUU9_9HYPH</name>
<feature type="chain" id="PRO_5011452990" description="DUF4142 domain-containing protein" evidence="1">
    <location>
        <begin position="24"/>
        <end position="240"/>
    </location>
</feature>
<dbReference type="OrthoDB" id="7983872at2"/>
<accession>A0A1I2WUU9</accession>
<dbReference type="PANTHER" id="PTHR38593:SF1">
    <property type="entry name" value="BLR2558 PROTEIN"/>
    <property type="match status" value="1"/>
</dbReference>
<dbReference type="Proteomes" id="UP000199229">
    <property type="component" value="Unassembled WGS sequence"/>
</dbReference>
<dbReference type="STRING" id="582675.SAMN05192565_12760"/>
<evidence type="ECO:0000256" key="1">
    <source>
        <dbReference type="SAM" id="SignalP"/>
    </source>
</evidence>
<dbReference type="Pfam" id="PF13628">
    <property type="entry name" value="DUF4142"/>
    <property type="match status" value="2"/>
</dbReference>
<keyword evidence="4" id="KW-1185">Reference proteome</keyword>